<feature type="binding site" evidence="7">
    <location>
        <position position="136"/>
    </location>
    <ligand>
        <name>Mg(2+)</name>
        <dbReference type="ChEBI" id="CHEBI:18420"/>
        <label>1</label>
    </ligand>
</feature>
<accession>A0A517M316</accession>
<dbReference type="InterPro" id="IPR014746">
    <property type="entry name" value="Gln_synth/guanido_kin_cat_dom"/>
</dbReference>
<feature type="binding site" evidence="7">
    <location>
        <position position="134"/>
    </location>
    <ligand>
        <name>Mg(2+)</name>
        <dbReference type="ChEBI" id="CHEBI:18420"/>
        <label>1</label>
    </ligand>
</feature>
<feature type="domain" description="GS catalytic" evidence="11">
    <location>
        <begin position="109"/>
        <end position="474"/>
    </location>
</feature>
<feature type="binding site" evidence="7">
    <location>
        <position position="273"/>
    </location>
    <ligand>
        <name>Mg(2+)</name>
        <dbReference type="ChEBI" id="CHEBI:18420"/>
        <label>1</label>
    </ligand>
</feature>
<evidence type="ECO:0000256" key="5">
    <source>
        <dbReference type="PIRSR" id="PIRSR604809-1"/>
    </source>
</evidence>
<feature type="binding site" evidence="6">
    <location>
        <begin position="275"/>
        <end position="277"/>
    </location>
    <ligand>
        <name>ATP</name>
        <dbReference type="ChEBI" id="CHEBI:30616"/>
    </ligand>
</feature>
<comment type="cofactor">
    <cofactor evidence="7">
        <name>Mg(2+)</name>
        <dbReference type="ChEBI" id="CHEBI:18420"/>
    </cofactor>
    <text evidence="7">Binds 2 Mg(2+) ions per subunit.</text>
</comment>
<dbReference type="Pfam" id="PF03951">
    <property type="entry name" value="Gln-synt_N"/>
    <property type="match status" value="1"/>
</dbReference>
<dbReference type="GO" id="GO:0005524">
    <property type="term" value="F:ATP binding"/>
    <property type="evidence" value="ECO:0007669"/>
    <property type="project" value="UniProtKB-KW"/>
</dbReference>
<dbReference type="RefSeq" id="WP_145346885.1">
    <property type="nucleotide sequence ID" value="NZ_CP036261.1"/>
</dbReference>
<evidence type="ECO:0000256" key="2">
    <source>
        <dbReference type="ARBA" id="ARBA00022598"/>
    </source>
</evidence>
<feature type="binding site" evidence="6">
    <location>
        <position position="343"/>
    </location>
    <ligand>
        <name>ATP</name>
        <dbReference type="ChEBI" id="CHEBI:30616"/>
    </ligand>
</feature>
<dbReference type="PANTHER" id="PTHR43407">
    <property type="entry name" value="GLUTAMINE SYNTHETASE"/>
    <property type="match status" value="1"/>
</dbReference>
<feature type="binding site" evidence="6">
    <location>
        <position position="357"/>
    </location>
    <ligand>
        <name>ATP</name>
        <dbReference type="ChEBI" id="CHEBI:30616"/>
    </ligand>
</feature>
<keyword evidence="4 6" id="KW-0067">ATP-binding</keyword>
<name>A0A517M316_9BACT</name>
<dbReference type="PROSITE" id="PS51986">
    <property type="entry name" value="GS_BETA_GRASP"/>
    <property type="match status" value="1"/>
</dbReference>
<dbReference type="PANTHER" id="PTHR43407:SF1">
    <property type="entry name" value="LENGSIN"/>
    <property type="match status" value="1"/>
</dbReference>
<evidence type="ECO:0000256" key="1">
    <source>
        <dbReference type="ARBA" id="ARBA00009897"/>
    </source>
</evidence>
<evidence type="ECO:0000259" key="10">
    <source>
        <dbReference type="PROSITE" id="PS51986"/>
    </source>
</evidence>
<evidence type="ECO:0000256" key="8">
    <source>
        <dbReference type="PROSITE-ProRule" id="PRU01330"/>
    </source>
</evidence>
<evidence type="ECO:0000256" key="9">
    <source>
        <dbReference type="RuleBase" id="RU000384"/>
    </source>
</evidence>
<feature type="domain" description="GS beta-grasp" evidence="10">
    <location>
        <begin position="17"/>
        <end position="101"/>
    </location>
</feature>
<dbReference type="GO" id="GO:0005737">
    <property type="term" value="C:cytoplasm"/>
    <property type="evidence" value="ECO:0007669"/>
    <property type="project" value="TreeGrafter"/>
</dbReference>
<dbReference type="InterPro" id="IPR027302">
    <property type="entry name" value="Gln_synth_N_conserv_site"/>
</dbReference>
<dbReference type="InterPro" id="IPR008146">
    <property type="entry name" value="Gln_synth_cat_dom"/>
</dbReference>
<dbReference type="Gene3D" id="3.10.20.70">
    <property type="entry name" value="Glutamine synthetase, N-terminal domain"/>
    <property type="match status" value="1"/>
</dbReference>
<keyword evidence="3 6" id="KW-0547">Nucleotide-binding</keyword>
<feature type="binding site" evidence="5">
    <location>
        <position position="364"/>
    </location>
    <ligand>
        <name>L-glutamate</name>
        <dbReference type="ChEBI" id="CHEBI:29985"/>
    </ligand>
</feature>
<gene>
    <name evidence="12" type="primary">glnA1</name>
    <name evidence="12" type="ORF">EC9_34620</name>
</gene>
<dbReference type="PROSITE" id="PS00180">
    <property type="entry name" value="GLNA_1"/>
    <property type="match status" value="1"/>
</dbReference>
<feature type="binding site" evidence="5">
    <location>
        <position position="331"/>
    </location>
    <ligand>
        <name>L-glutamate</name>
        <dbReference type="ChEBI" id="CHEBI:29985"/>
    </ligand>
</feature>
<dbReference type="GO" id="GO:0006542">
    <property type="term" value="P:glutamine biosynthetic process"/>
    <property type="evidence" value="ECO:0007669"/>
    <property type="project" value="InterPro"/>
</dbReference>
<feature type="binding site" evidence="7">
    <location>
        <position position="362"/>
    </location>
    <ligand>
        <name>Mg(2+)</name>
        <dbReference type="ChEBI" id="CHEBI:18420"/>
        <label>1</label>
    </ligand>
</feature>
<dbReference type="GO" id="GO:0004356">
    <property type="term" value="F:glutamine synthetase activity"/>
    <property type="evidence" value="ECO:0007669"/>
    <property type="project" value="UniProtKB-EC"/>
</dbReference>
<protein>
    <submittedName>
        <fullName evidence="12">Glutamine synthetase 1</fullName>
        <ecNumber evidence="12">6.3.1.2</ecNumber>
    </submittedName>
</protein>
<dbReference type="SUPFAM" id="SSF55931">
    <property type="entry name" value="Glutamine synthetase/guanido kinase"/>
    <property type="match status" value="1"/>
</dbReference>
<reference evidence="12 13" key="1">
    <citation type="submission" date="2019-02" db="EMBL/GenBank/DDBJ databases">
        <title>Deep-cultivation of Planctomycetes and their phenomic and genomic characterization uncovers novel biology.</title>
        <authorList>
            <person name="Wiegand S."/>
            <person name="Jogler M."/>
            <person name="Boedeker C."/>
            <person name="Pinto D."/>
            <person name="Vollmers J."/>
            <person name="Rivas-Marin E."/>
            <person name="Kohn T."/>
            <person name="Peeters S.H."/>
            <person name="Heuer A."/>
            <person name="Rast P."/>
            <person name="Oberbeckmann S."/>
            <person name="Bunk B."/>
            <person name="Jeske O."/>
            <person name="Meyerdierks A."/>
            <person name="Storesund J.E."/>
            <person name="Kallscheuer N."/>
            <person name="Luecker S."/>
            <person name="Lage O.M."/>
            <person name="Pohl T."/>
            <person name="Merkel B.J."/>
            <person name="Hornburger P."/>
            <person name="Mueller R.-W."/>
            <person name="Bruemmer F."/>
            <person name="Labrenz M."/>
            <person name="Spormann A.M."/>
            <person name="Op den Camp H."/>
            <person name="Overmann J."/>
            <person name="Amann R."/>
            <person name="Jetten M.S.M."/>
            <person name="Mascher T."/>
            <person name="Medema M.H."/>
            <person name="Devos D.P."/>
            <person name="Kaster A.-K."/>
            <person name="Ovreas L."/>
            <person name="Rohde M."/>
            <person name="Galperin M.Y."/>
            <person name="Jogler C."/>
        </authorList>
    </citation>
    <scope>NUCLEOTIDE SEQUENCE [LARGE SCALE GENOMIC DNA]</scope>
    <source>
        <strain evidence="12 13">EC9</strain>
    </source>
</reference>
<dbReference type="NCBIfam" id="TIGR00653">
    <property type="entry name" value="GlnA"/>
    <property type="match status" value="1"/>
</dbReference>
<dbReference type="InterPro" id="IPR008147">
    <property type="entry name" value="Gln_synt_N"/>
</dbReference>
<dbReference type="GO" id="GO:0016020">
    <property type="term" value="C:membrane"/>
    <property type="evidence" value="ECO:0007669"/>
    <property type="project" value="TreeGrafter"/>
</dbReference>
<comment type="similarity">
    <text evidence="1 8 9">Belongs to the glutamine synthetase family.</text>
</comment>
<organism evidence="12 13">
    <name type="scientific">Rosistilla ulvae</name>
    <dbReference type="NCBI Taxonomy" id="1930277"/>
    <lineage>
        <taxon>Bacteria</taxon>
        <taxon>Pseudomonadati</taxon>
        <taxon>Planctomycetota</taxon>
        <taxon>Planctomycetia</taxon>
        <taxon>Pirellulales</taxon>
        <taxon>Pirellulaceae</taxon>
        <taxon>Rosistilla</taxon>
    </lineage>
</organism>
<dbReference type="GO" id="GO:0046872">
    <property type="term" value="F:metal ion binding"/>
    <property type="evidence" value="ECO:0007669"/>
    <property type="project" value="UniProtKB-KW"/>
</dbReference>
<feature type="binding site" evidence="6">
    <location>
        <position position="211"/>
    </location>
    <ligand>
        <name>ATP</name>
        <dbReference type="ChEBI" id="CHEBI:30616"/>
    </ligand>
</feature>
<evidence type="ECO:0000256" key="6">
    <source>
        <dbReference type="PIRSR" id="PIRSR604809-2"/>
    </source>
</evidence>
<evidence type="ECO:0000256" key="7">
    <source>
        <dbReference type="PIRSR" id="PIRSR604809-3"/>
    </source>
</evidence>
<dbReference type="PROSITE" id="PS51987">
    <property type="entry name" value="GS_CATALYTIC"/>
    <property type="match status" value="1"/>
</dbReference>
<dbReference type="InterPro" id="IPR036651">
    <property type="entry name" value="Gln_synt_N_sf"/>
</dbReference>
<dbReference type="EC" id="6.3.1.2" evidence="12"/>
<keyword evidence="13" id="KW-1185">Reference proteome</keyword>
<dbReference type="GO" id="GO:0019740">
    <property type="term" value="P:nitrogen utilization"/>
    <property type="evidence" value="ECO:0007669"/>
    <property type="project" value="TreeGrafter"/>
</dbReference>
<dbReference type="EMBL" id="CP036261">
    <property type="protein sequence ID" value="QDS89265.1"/>
    <property type="molecule type" value="Genomic_DNA"/>
</dbReference>
<dbReference type="Proteomes" id="UP000319557">
    <property type="component" value="Chromosome"/>
</dbReference>
<dbReference type="KEGG" id="ruv:EC9_34620"/>
<dbReference type="OrthoDB" id="9807095at2"/>
<feature type="binding site" evidence="7">
    <location>
        <position position="224"/>
    </location>
    <ligand>
        <name>Mg(2+)</name>
        <dbReference type="ChEBI" id="CHEBI:18420"/>
        <label>1</label>
    </ligand>
</feature>
<feature type="binding site" evidence="5">
    <location>
        <position position="343"/>
    </location>
    <ligand>
        <name>L-glutamate</name>
        <dbReference type="ChEBI" id="CHEBI:29985"/>
    </ligand>
</feature>
<evidence type="ECO:0000313" key="13">
    <source>
        <dbReference type="Proteomes" id="UP000319557"/>
    </source>
</evidence>
<proteinExistence type="inferred from homology"/>
<feature type="binding site" evidence="5">
    <location>
        <position position="325"/>
    </location>
    <ligand>
        <name>L-glutamate</name>
        <dbReference type="ChEBI" id="CHEBI:29985"/>
    </ligand>
</feature>
<evidence type="ECO:0000256" key="4">
    <source>
        <dbReference type="ARBA" id="ARBA00022840"/>
    </source>
</evidence>
<dbReference type="SUPFAM" id="SSF54368">
    <property type="entry name" value="Glutamine synthetase, N-terminal domain"/>
    <property type="match status" value="1"/>
</dbReference>
<sequence>MASVKTPQDVLSMCRQHDVKAVDFRFTDFLGVWHHKTVPVSELTEDLFEDGTGFDGSSLHGWQAVHESDMLLVPQPETAFLDPFTNLTTLNLICNVQDPITADSYPRDPRYIARKAVGYLTSTGIADTAYIGAEAEFFVLDDVRYDLTSQGSFYSIDSNEAPWNRGRMESPNLGHKMRTQAGYFPCPPSDQLFDLRNEIMQTLTDVGLSVECHHHEVGAAGQCEIDLRFDQLTRTADMMMIYKYIVKNVARRNGKTATFMPKPIAGEFGSGMHTHLSLWKDGDPLFAGSGYAGLSDLAVHAIGGILHHAPALLAFTNPTTNSYRRLLPGYEAPVHLAYGRRNRSVACRVPMYSHNPKTKRIEFRCPDPSCNPYLAFSAILMAMIDGIANRISPGEPAEQDLFDVAADQQIGLGNTPASLEEALVALEADNDFLQVGEVFSEDVISNWIKTKRELEIMPNRVQPTPLEYCLYFDV</sequence>
<dbReference type="Gene3D" id="3.30.590.10">
    <property type="entry name" value="Glutamine synthetase/guanido kinase, catalytic domain"/>
    <property type="match status" value="1"/>
</dbReference>
<dbReference type="Pfam" id="PF00120">
    <property type="entry name" value="Gln-synt_C"/>
    <property type="match status" value="1"/>
</dbReference>
<dbReference type="InterPro" id="IPR004809">
    <property type="entry name" value="Gln_synth_I"/>
</dbReference>
<dbReference type="AlphaFoldDB" id="A0A517M316"/>
<evidence type="ECO:0000313" key="12">
    <source>
        <dbReference type="EMBL" id="QDS89265.1"/>
    </source>
</evidence>
<dbReference type="SMART" id="SM01230">
    <property type="entry name" value="Gln-synt_C"/>
    <property type="match status" value="1"/>
</dbReference>
<keyword evidence="7" id="KW-0460">Magnesium</keyword>
<keyword evidence="2 12" id="KW-0436">Ligase</keyword>
<evidence type="ECO:0000256" key="3">
    <source>
        <dbReference type="ARBA" id="ARBA00022741"/>
    </source>
</evidence>
<keyword evidence="7" id="KW-0479">Metal-binding</keyword>
<evidence type="ECO:0000259" key="11">
    <source>
        <dbReference type="PROSITE" id="PS51987"/>
    </source>
</evidence>
<feature type="binding site" evidence="7">
    <location>
        <position position="216"/>
    </location>
    <ligand>
        <name>Mg(2+)</name>
        <dbReference type="ChEBI" id="CHEBI:18420"/>
        <label>1</label>
    </ligand>
</feature>